<protein>
    <submittedName>
        <fullName evidence="8">DMT family transporter</fullName>
    </submittedName>
</protein>
<keyword evidence="9" id="KW-1185">Reference proteome</keyword>
<dbReference type="Pfam" id="PF00892">
    <property type="entry name" value="EamA"/>
    <property type="match status" value="2"/>
</dbReference>
<proteinExistence type="predicted"/>
<feature type="transmembrane region" description="Helical" evidence="6">
    <location>
        <begin position="288"/>
        <end position="307"/>
    </location>
</feature>
<comment type="subcellular location">
    <subcellularLocation>
        <location evidence="1">Cell membrane</location>
        <topology evidence="1">Multi-pass membrane protein</topology>
    </subcellularLocation>
</comment>
<feature type="transmembrane region" description="Helical" evidence="6">
    <location>
        <begin position="97"/>
        <end position="118"/>
    </location>
</feature>
<evidence type="ECO:0000256" key="3">
    <source>
        <dbReference type="ARBA" id="ARBA00022692"/>
    </source>
</evidence>
<feature type="transmembrane region" description="Helical" evidence="6">
    <location>
        <begin position="199"/>
        <end position="220"/>
    </location>
</feature>
<evidence type="ECO:0000313" key="9">
    <source>
        <dbReference type="Proteomes" id="UP001058290"/>
    </source>
</evidence>
<feature type="transmembrane region" description="Helical" evidence="6">
    <location>
        <begin position="263"/>
        <end position="282"/>
    </location>
</feature>
<dbReference type="RefSeq" id="WP_260719714.1">
    <property type="nucleotide sequence ID" value="NZ_CP104377.1"/>
</dbReference>
<name>A0ABY6A0F3_9BURK</name>
<dbReference type="Proteomes" id="UP001058290">
    <property type="component" value="Chromosome"/>
</dbReference>
<dbReference type="InterPro" id="IPR000620">
    <property type="entry name" value="EamA_dom"/>
</dbReference>
<reference evidence="8" key="1">
    <citation type="submission" date="2022-09" db="EMBL/GenBank/DDBJ databases">
        <title>Bacterial diversity in gut of crayfish and pufferfish.</title>
        <authorList>
            <person name="Huang Y."/>
        </authorList>
    </citation>
    <scope>NUCLEOTIDE SEQUENCE</scope>
    <source>
        <strain evidence="8">PR12</strain>
    </source>
</reference>
<gene>
    <name evidence="8" type="ORF">N4T19_06490</name>
</gene>
<evidence type="ECO:0000256" key="1">
    <source>
        <dbReference type="ARBA" id="ARBA00004651"/>
    </source>
</evidence>
<dbReference type="InterPro" id="IPR037185">
    <property type="entry name" value="EmrE-like"/>
</dbReference>
<feature type="transmembrane region" description="Helical" evidence="6">
    <location>
        <begin position="32"/>
        <end position="55"/>
    </location>
</feature>
<feature type="domain" description="EamA" evidence="7">
    <location>
        <begin position="9"/>
        <end position="141"/>
    </location>
</feature>
<feature type="transmembrane region" description="Helical" evidence="6">
    <location>
        <begin position="232"/>
        <end position="251"/>
    </location>
</feature>
<evidence type="ECO:0000256" key="6">
    <source>
        <dbReference type="SAM" id="Phobius"/>
    </source>
</evidence>
<keyword evidence="5 6" id="KW-0472">Membrane</keyword>
<keyword evidence="2" id="KW-1003">Cell membrane</keyword>
<dbReference type="SUPFAM" id="SSF103481">
    <property type="entry name" value="Multidrug resistance efflux transporter EmrE"/>
    <property type="match status" value="2"/>
</dbReference>
<evidence type="ECO:0000313" key="8">
    <source>
        <dbReference type="EMBL" id="UXC19750.1"/>
    </source>
</evidence>
<dbReference type="EMBL" id="CP104377">
    <property type="protein sequence ID" value="UXC19750.1"/>
    <property type="molecule type" value="Genomic_DNA"/>
</dbReference>
<evidence type="ECO:0000256" key="4">
    <source>
        <dbReference type="ARBA" id="ARBA00022989"/>
    </source>
</evidence>
<feature type="domain" description="EamA" evidence="7">
    <location>
        <begin position="168"/>
        <end position="304"/>
    </location>
</feature>
<keyword evidence="4 6" id="KW-1133">Transmembrane helix</keyword>
<feature type="transmembrane region" description="Helical" evidence="6">
    <location>
        <begin position="7"/>
        <end position="26"/>
    </location>
</feature>
<keyword evidence="3 6" id="KW-0812">Transmembrane</keyword>
<dbReference type="InterPro" id="IPR050638">
    <property type="entry name" value="AA-Vitamin_Transporters"/>
</dbReference>
<feature type="transmembrane region" description="Helical" evidence="6">
    <location>
        <begin position="125"/>
        <end position="143"/>
    </location>
</feature>
<sequence>MRIHSKPLAYLYLALSMSLVGAYVALSKPLAATFPVLLLAWLRFGIGGVAMLGWLKRPANEAPLPAKAKGLLFLESFFGNFLFTLCMITGVSMTSAVTASVTMATIPAAIALLSWLVLKERISGRVMVAISLAVLGIALLAFAKPGASAHAGAAAGAVTETDPSKHWLGQWLLVGAVFCEACYAVIGKKLTSSLSPKRIAALINLWGFVLTLPFGLYLAWHFEFAQVGGATWLLLVGYALAACMVTVWLWMTGLQVVPASQSAVFTVMLPLSTALVGVVFLGETLSGLQMLAFAIAVSSLALTTLPVPQRGRGKTVLQRDPD</sequence>
<dbReference type="PANTHER" id="PTHR32322:SF18">
    <property type="entry name" value="S-ADENOSYLMETHIONINE_S-ADENOSYLHOMOCYSTEINE TRANSPORTER"/>
    <property type="match status" value="1"/>
</dbReference>
<feature type="transmembrane region" description="Helical" evidence="6">
    <location>
        <begin position="71"/>
        <end position="91"/>
    </location>
</feature>
<feature type="transmembrane region" description="Helical" evidence="6">
    <location>
        <begin position="168"/>
        <end position="187"/>
    </location>
</feature>
<organism evidence="8 9">
    <name type="scientific">Comamonas squillarum</name>
    <dbReference type="NCBI Taxonomy" id="2977320"/>
    <lineage>
        <taxon>Bacteria</taxon>
        <taxon>Pseudomonadati</taxon>
        <taxon>Pseudomonadota</taxon>
        <taxon>Betaproteobacteria</taxon>
        <taxon>Burkholderiales</taxon>
        <taxon>Comamonadaceae</taxon>
        <taxon>Comamonas</taxon>
    </lineage>
</organism>
<accession>A0ABY6A0F3</accession>
<evidence type="ECO:0000256" key="2">
    <source>
        <dbReference type="ARBA" id="ARBA00022475"/>
    </source>
</evidence>
<evidence type="ECO:0000256" key="5">
    <source>
        <dbReference type="ARBA" id="ARBA00023136"/>
    </source>
</evidence>
<dbReference type="PANTHER" id="PTHR32322">
    <property type="entry name" value="INNER MEMBRANE TRANSPORTER"/>
    <property type="match status" value="1"/>
</dbReference>
<evidence type="ECO:0000259" key="7">
    <source>
        <dbReference type="Pfam" id="PF00892"/>
    </source>
</evidence>